<sequence length="57" mass="6081">MFLALTSVLAPHRSACREVGLCCKSAAIVDEHAALSRPDHRIGKLLTGWSASASPYD</sequence>
<gene>
    <name evidence="1" type="ORF">BIFBRE_03133</name>
</gene>
<dbReference type="HOGENOM" id="CLU_2987449_0_0_11"/>
<keyword evidence="2" id="KW-1185">Reference proteome</keyword>
<reference evidence="1 2" key="1">
    <citation type="submission" date="2010-02" db="EMBL/GenBank/DDBJ databases">
        <authorList>
            <person name="Weinstock G."/>
            <person name="Sodergren E."/>
            <person name="Clifton S."/>
            <person name="Fulton L."/>
            <person name="Fulton B."/>
            <person name="Courtney L."/>
            <person name="Fronick C."/>
            <person name="Harrison M."/>
            <person name="Strong C."/>
            <person name="Farmer C."/>
            <person name="Delahaunty K."/>
            <person name="Markovic C."/>
            <person name="Hall O."/>
            <person name="Minx P."/>
            <person name="Tomlinson C."/>
            <person name="Mitreva M."/>
            <person name="Nelson J."/>
            <person name="Hou S."/>
            <person name="Wollam A."/>
            <person name="Pepin K.H."/>
            <person name="Johnson M."/>
            <person name="Bhonagiri V."/>
            <person name="Zhang X."/>
            <person name="Suruliraj S."/>
            <person name="Warren W."/>
            <person name="Chinwalla A."/>
            <person name="Mardis E.R."/>
            <person name="Wilson R.K."/>
        </authorList>
    </citation>
    <scope>NUCLEOTIDE SEQUENCE [LARGE SCALE GENOMIC DNA]</scope>
    <source>
        <strain evidence="1 2">DSM 20213</strain>
    </source>
</reference>
<dbReference type="KEGG" id="bbrd:BBBR_0207"/>
<dbReference type="Proteomes" id="UP000003191">
    <property type="component" value="Unassembled WGS sequence"/>
</dbReference>
<comment type="caution">
    <text evidence="1">The sequence shown here is derived from an EMBL/GenBank/DDBJ whole genome shotgun (WGS) entry which is preliminary data.</text>
</comment>
<dbReference type="EMBL" id="ACCG02000005">
    <property type="protein sequence ID" value="EFE89861.1"/>
    <property type="molecule type" value="Genomic_DNA"/>
</dbReference>
<evidence type="ECO:0000313" key="1">
    <source>
        <dbReference type="EMBL" id="EFE89861.1"/>
    </source>
</evidence>
<evidence type="ECO:0000313" key="2">
    <source>
        <dbReference type="Proteomes" id="UP000003191"/>
    </source>
</evidence>
<accession>D4BM42</accession>
<organism evidence="1 2">
    <name type="scientific">Bifidobacterium breve DSM 20213 = JCM 1192</name>
    <dbReference type="NCBI Taxonomy" id="518634"/>
    <lineage>
        <taxon>Bacteria</taxon>
        <taxon>Bacillati</taxon>
        <taxon>Actinomycetota</taxon>
        <taxon>Actinomycetes</taxon>
        <taxon>Bifidobacteriales</taxon>
        <taxon>Bifidobacteriaceae</taxon>
        <taxon>Bifidobacterium</taxon>
    </lineage>
</organism>
<dbReference type="PATRIC" id="fig|518634.20.peg.219"/>
<dbReference type="AlphaFoldDB" id="D4BM42"/>
<protein>
    <submittedName>
        <fullName evidence="1">Uncharacterized protein</fullName>
    </submittedName>
</protein>
<proteinExistence type="predicted"/>
<dbReference type="STRING" id="1685.RY69_1807"/>
<name>D4BM42_BIFBR</name>